<sequence>MSTAVPLTVEDRFAIKDLLVRFAWALDTADADALVGCFTPDGVMIEEVFEGDPGVWEGEAGLRRLVTYYAAIPSFAGRQHYAANTLVEGGDGQARAKSFALVTESLSEAPHNVRFCGYYDDDLMFQGGQWLFARRVLRVWDGEVLKRFPGYESATSRRRPPAMSLVPDIGPKQPPRSGHKD</sequence>
<evidence type="ECO:0000256" key="1">
    <source>
        <dbReference type="SAM" id="MobiDB-lite"/>
    </source>
</evidence>
<reference evidence="3 4" key="1">
    <citation type="submission" date="2018-01" db="EMBL/GenBank/DDBJ databases">
        <title>Tropical forage species Digitaria eriantha prevents oxidative stress under low temperature conditions by the incorporation of polyhydroxybutyrate-producing endophytic bacteria.</title>
        <authorList>
            <person name="Stritzler M."/>
            <person name="Ayub N."/>
        </authorList>
    </citation>
    <scope>NUCLEOTIDE SEQUENCE [LARGE SCALE GENOMIC DNA]</scope>
    <source>
        <strain evidence="3 4">FR1</strain>
    </source>
</reference>
<organism evidence="3 4">
    <name type="scientific">Pseudomonas ogarae (strain DSM 112162 / CECT 30235 / F113)</name>
    <dbReference type="NCBI Taxonomy" id="1114970"/>
    <lineage>
        <taxon>Bacteria</taxon>
        <taxon>Pseudomonadati</taxon>
        <taxon>Pseudomonadota</taxon>
        <taxon>Gammaproteobacteria</taxon>
        <taxon>Pseudomonadales</taxon>
        <taxon>Pseudomonadaceae</taxon>
        <taxon>Pseudomonas</taxon>
    </lineage>
</organism>
<dbReference type="RefSeq" id="WP_014338063.1">
    <property type="nucleotide sequence ID" value="NC_016830.1"/>
</dbReference>
<dbReference type="SUPFAM" id="SSF54427">
    <property type="entry name" value="NTF2-like"/>
    <property type="match status" value="1"/>
</dbReference>
<name>A0ABN5G6J8_PSEO1</name>
<dbReference type="InterPro" id="IPR037401">
    <property type="entry name" value="SnoaL-like"/>
</dbReference>
<gene>
    <name evidence="3" type="ORF">C1C98_14000</name>
</gene>
<dbReference type="InterPro" id="IPR032710">
    <property type="entry name" value="NTF2-like_dom_sf"/>
</dbReference>
<evidence type="ECO:0000259" key="2">
    <source>
        <dbReference type="Pfam" id="PF13577"/>
    </source>
</evidence>
<dbReference type="Proteomes" id="UP000235315">
    <property type="component" value="Chromosome"/>
</dbReference>
<protein>
    <submittedName>
        <fullName evidence="3">Nuclear transport factor 2 family protein</fullName>
    </submittedName>
</protein>
<feature type="region of interest" description="Disordered" evidence="1">
    <location>
        <begin position="153"/>
        <end position="181"/>
    </location>
</feature>
<accession>A0ABN5G6J8</accession>
<keyword evidence="4" id="KW-1185">Reference proteome</keyword>
<dbReference type="CDD" id="cd00531">
    <property type="entry name" value="NTF2_like"/>
    <property type="match status" value="1"/>
</dbReference>
<evidence type="ECO:0000313" key="4">
    <source>
        <dbReference type="Proteomes" id="UP000235315"/>
    </source>
</evidence>
<proteinExistence type="predicted"/>
<evidence type="ECO:0000313" key="3">
    <source>
        <dbReference type="EMBL" id="AUO46497.1"/>
    </source>
</evidence>
<feature type="domain" description="SnoaL-like" evidence="2">
    <location>
        <begin position="8"/>
        <end position="135"/>
    </location>
</feature>
<dbReference type="EMBL" id="CP025738">
    <property type="protein sequence ID" value="AUO46497.1"/>
    <property type="molecule type" value="Genomic_DNA"/>
</dbReference>
<dbReference type="Pfam" id="PF13577">
    <property type="entry name" value="SnoaL_4"/>
    <property type="match status" value="1"/>
</dbReference>
<dbReference type="Gene3D" id="3.10.450.50">
    <property type="match status" value="1"/>
</dbReference>